<evidence type="ECO:0000256" key="4">
    <source>
        <dbReference type="SAM" id="Phobius"/>
    </source>
</evidence>
<dbReference type="PANTHER" id="PTHR43630:SF1">
    <property type="entry name" value="POLY-BETA-1,6-N-ACETYL-D-GLUCOSAMINE SYNTHASE"/>
    <property type="match status" value="1"/>
</dbReference>
<dbReference type="EMBL" id="JAVKVH010000006">
    <property type="protein sequence ID" value="MDR7626052.1"/>
    <property type="molecule type" value="Genomic_DNA"/>
</dbReference>
<dbReference type="Proteomes" id="UP001268544">
    <property type="component" value="Unassembled WGS sequence"/>
</dbReference>
<organism evidence="6 7">
    <name type="scientific">Lacticaseibacillus paracasei</name>
    <name type="common">Lactobacillus paracasei</name>
    <dbReference type="NCBI Taxonomy" id="1597"/>
    <lineage>
        <taxon>Bacteria</taxon>
        <taxon>Bacillati</taxon>
        <taxon>Bacillota</taxon>
        <taxon>Bacilli</taxon>
        <taxon>Lactobacillales</taxon>
        <taxon>Lactobacillaceae</taxon>
        <taxon>Lacticaseibacillus</taxon>
    </lineage>
</organism>
<dbReference type="InterPro" id="IPR029044">
    <property type="entry name" value="Nucleotide-diphossugar_trans"/>
</dbReference>
<name>A0ABD5D1N8_LACPA</name>
<dbReference type="InterPro" id="IPR001173">
    <property type="entry name" value="Glyco_trans_2-like"/>
</dbReference>
<feature type="transmembrane region" description="Helical" evidence="4">
    <location>
        <begin position="365"/>
        <end position="385"/>
    </location>
</feature>
<keyword evidence="4" id="KW-0812">Transmembrane</keyword>
<evidence type="ECO:0000256" key="2">
    <source>
        <dbReference type="ARBA" id="ARBA00022676"/>
    </source>
</evidence>
<evidence type="ECO:0000256" key="3">
    <source>
        <dbReference type="ARBA" id="ARBA00022679"/>
    </source>
</evidence>
<dbReference type="Gene3D" id="3.90.550.10">
    <property type="entry name" value="Spore Coat Polysaccharide Biosynthesis Protein SpsA, Chain A"/>
    <property type="match status" value="1"/>
</dbReference>
<dbReference type="SUPFAM" id="SSF53448">
    <property type="entry name" value="Nucleotide-diphospho-sugar transferases"/>
    <property type="match status" value="1"/>
</dbReference>
<feature type="transmembrane region" description="Helical" evidence="4">
    <location>
        <begin position="336"/>
        <end position="353"/>
    </location>
</feature>
<evidence type="ECO:0000313" key="7">
    <source>
        <dbReference type="Proteomes" id="UP001268544"/>
    </source>
</evidence>
<comment type="similarity">
    <text evidence="1">Belongs to the glycosyltransferase 2 family.</text>
</comment>
<reference evidence="7" key="1">
    <citation type="submission" date="2023-07" db="EMBL/GenBank/DDBJ databases">
        <title>Lacticaseibacillus paracasei KCKM 0992.</title>
        <authorList>
            <person name="Kim T.W."/>
        </authorList>
    </citation>
    <scope>NUCLEOTIDE SEQUENCE [LARGE SCALE GENOMIC DNA]</scope>
    <source>
        <strain evidence="7">KCKM 0992</strain>
    </source>
</reference>
<dbReference type="RefSeq" id="WP_310581411.1">
    <property type="nucleotide sequence ID" value="NZ_JAVKVH010000006.1"/>
</dbReference>
<comment type="caution">
    <text evidence="6">The sequence shown here is derived from an EMBL/GenBank/DDBJ whole genome shotgun (WGS) entry which is preliminary data.</text>
</comment>
<dbReference type="AlphaFoldDB" id="A0ABD5D1N8"/>
<feature type="transmembrane region" description="Helical" evidence="4">
    <location>
        <begin position="311"/>
        <end position="330"/>
    </location>
</feature>
<feature type="domain" description="Glycosyltransferase 2-like" evidence="5">
    <location>
        <begin position="49"/>
        <end position="212"/>
    </location>
</feature>
<proteinExistence type="inferred from homology"/>
<feature type="transmembrane region" description="Helical" evidence="4">
    <location>
        <begin position="6"/>
        <end position="26"/>
    </location>
</feature>
<gene>
    <name evidence="6" type="ORF">RF672_16085</name>
</gene>
<protein>
    <submittedName>
        <fullName evidence="6">Glycosyltransferase</fullName>
        <ecNumber evidence="6">2.4.-.-</ecNumber>
    </submittedName>
</protein>
<keyword evidence="4" id="KW-1133">Transmembrane helix</keyword>
<evidence type="ECO:0000259" key="5">
    <source>
        <dbReference type="Pfam" id="PF00535"/>
    </source>
</evidence>
<keyword evidence="2 6" id="KW-0328">Glycosyltransferase</keyword>
<evidence type="ECO:0000256" key="1">
    <source>
        <dbReference type="ARBA" id="ARBA00006739"/>
    </source>
</evidence>
<dbReference type="PANTHER" id="PTHR43630">
    <property type="entry name" value="POLY-BETA-1,6-N-ACETYL-D-GLUCOSAMINE SYNTHASE"/>
    <property type="match status" value="1"/>
</dbReference>
<accession>A0ABD5D1N8</accession>
<evidence type="ECO:0000313" key="6">
    <source>
        <dbReference type="EMBL" id="MDR7626052.1"/>
    </source>
</evidence>
<sequence>MVIAIGLLATFNFLRIFISLTVANLSKAYKIKKRAKSRTASSLKQYGISVVIPAYNEEKDIAKCVESVYQNDFLKKEVIVIDDGSTDNTAYLLEKLKKKYPSLIIVHQKNSGKATALNTGIIGYATFPLVMVLDGDSFLAKSAIKNMVRHFEDDDRLVAMATNVRISDARNIVEYAQQVEYQIGNKYKEAEPTFNLEYIIGGIGSTFRREALLLVKGYDLDSVTEDIALSMKIIKAFGNKVAHISYADDVICYTPPAHNFKDLKKQRFRWKYGRFKALVKYKDLFFSTNFKKYSFVLTWWKLPKIIFFEEFMMLIDPLMLIFMGYLLVSYLDVKTLLGVVATFFLVAVIARLSDQQYSLKKSIKVVIIAPLTIFLLYIINFADYYSLIKSIFKYKDILTNSNPSSKWNHIQR</sequence>
<keyword evidence="4" id="KW-0472">Membrane</keyword>
<dbReference type="Pfam" id="PF00535">
    <property type="entry name" value="Glycos_transf_2"/>
    <property type="match status" value="1"/>
</dbReference>
<keyword evidence="3 6" id="KW-0808">Transferase</keyword>
<dbReference type="CDD" id="cd06423">
    <property type="entry name" value="CESA_like"/>
    <property type="match status" value="1"/>
</dbReference>
<dbReference type="EC" id="2.4.-.-" evidence="6"/>
<dbReference type="GO" id="GO:0016757">
    <property type="term" value="F:glycosyltransferase activity"/>
    <property type="evidence" value="ECO:0007669"/>
    <property type="project" value="UniProtKB-KW"/>
</dbReference>